<sequence length="97" mass="11109">MRSFTVLNRSFHELVCSACPNGYLRETVSSEWVRLETIRRSTFGLMPGRPQQSVDEHERIIALIEAGASRNEIEHVAREHKLRTLRAFEARRADGSA</sequence>
<dbReference type="InterPro" id="IPR011711">
    <property type="entry name" value="GntR_C"/>
</dbReference>
<dbReference type="AlphaFoldDB" id="A0A6F8YQ79"/>
<keyword evidence="1" id="KW-0805">Transcription regulation</keyword>
<proteinExistence type="predicted"/>
<keyword evidence="3" id="KW-0804">Transcription</keyword>
<dbReference type="Proteomes" id="UP000503011">
    <property type="component" value="Chromosome"/>
</dbReference>
<dbReference type="InterPro" id="IPR008920">
    <property type="entry name" value="TF_FadR/GntR_C"/>
</dbReference>
<dbReference type="Gene3D" id="1.20.120.530">
    <property type="entry name" value="GntR ligand-binding domain-like"/>
    <property type="match status" value="1"/>
</dbReference>
<keyword evidence="2" id="KW-0238">DNA-binding</keyword>
<reference evidence="5 6" key="1">
    <citation type="submission" date="2020-03" db="EMBL/GenBank/DDBJ databases">
        <title>Whole genome shotgun sequence of Phytohabitans suffuscus NBRC 105367.</title>
        <authorList>
            <person name="Komaki H."/>
            <person name="Tamura T."/>
        </authorList>
    </citation>
    <scope>NUCLEOTIDE SEQUENCE [LARGE SCALE GENOMIC DNA]</scope>
    <source>
        <strain evidence="5 6">NBRC 105367</strain>
    </source>
</reference>
<evidence type="ECO:0000313" key="5">
    <source>
        <dbReference type="EMBL" id="BCB88234.1"/>
    </source>
</evidence>
<reference evidence="5 6" key="2">
    <citation type="submission" date="2020-03" db="EMBL/GenBank/DDBJ databases">
        <authorList>
            <person name="Ichikawa N."/>
            <person name="Kimura A."/>
            <person name="Kitahashi Y."/>
            <person name="Uohara A."/>
        </authorList>
    </citation>
    <scope>NUCLEOTIDE SEQUENCE [LARGE SCALE GENOMIC DNA]</scope>
    <source>
        <strain evidence="5 6">NBRC 105367</strain>
    </source>
</reference>
<feature type="domain" description="GntR C-terminal" evidence="4">
    <location>
        <begin position="3"/>
        <end position="69"/>
    </location>
</feature>
<evidence type="ECO:0000313" key="6">
    <source>
        <dbReference type="Proteomes" id="UP000503011"/>
    </source>
</evidence>
<evidence type="ECO:0000259" key="4">
    <source>
        <dbReference type="Pfam" id="PF07729"/>
    </source>
</evidence>
<dbReference type="EMBL" id="AP022871">
    <property type="protein sequence ID" value="BCB88234.1"/>
    <property type="molecule type" value="Genomic_DNA"/>
</dbReference>
<protein>
    <recommendedName>
        <fullName evidence="4">GntR C-terminal domain-containing protein</fullName>
    </recommendedName>
</protein>
<gene>
    <name evidence="5" type="ORF">Psuf_055470</name>
</gene>
<name>A0A6F8YQ79_9ACTN</name>
<dbReference type="GO" id="GO:0003677">
    <property type="term" value="F:DNA binding"/>
    <property type="evidence" value="ECO:0007669"/>
    <property type="project" value="UniProtKB-KW"/>
</dbReference>
<organism evidence="5 6">
    <name type="scientific">Phytohabitans suffuscus</name>
    <dbReference type="NCBI Taxonomy" id="624315"/>
    <lineage>
        <taxon>Bacteria</taxon>
        <taxon>Bacillati</taxon>
        <taxon>Actinomycetota</taxon>
        <taxon>Actinomycetes</taxon>
        <taxon>Micromonosporales</taxon>
        <taxon>Micromonosporaceae</taxon>
    </lineage>
</organism>
<evidence type="ECO:0000256" key="2">
    <source>
        <dbReference type="ARBA" id="ARBA00023125"/>
    </source>
</evidence>
<dbReference type="Pfam" id="PF07729">
    <property type="entry name" value="FCD"/>
    <property type="match status" value="1"/>
</dbReference>
<evidence type="ECO:0000256" key="3">
    <source>
        <dbReference type="ARBA" id="ARBA00023163"/>
    </source>
</evidence>
<dbReference type="KEGG" id="psuu:Psuf_055470"/>
<keyword evidence="6" id="KW-1185">Reference proteome</keyword>
<accession>A0A6F8YQ79</accession>
<evidence type="ECO:0000256" key="1">
    <source>
        <dbReference type="ARBA" id="ARBA00023015"/>
    </source>
</evidence>
<dbReference type="SUPFAM" id="SSF48008">
    <property type="entry name" value="GntR ligand-binding domain-like"/>
    <property type="match status" value="1"/>
</dbReference>